<evidence type="ECO:0000313" key="2">
    <source>
        <dbReference type="Proteomes" id="UP000076532"/>
    </source>
</evidence>
<name>A0A166H4E3_9AGAM</name>
<protein>
    <submittedName>
        <fullName evidence="1">Uncharacterized protein</fullName>
    </submittedName>
</protein>
<dbReference type="STRING" id="436010.A0A166H4E3"/>
<dbReference type="OrthoDB" id="432970at2759"/>
<organism evidence="1 2">
    <name type="scientific">Athelia psychrophila</name>
    <dbReference type="NCBI Taxonomy" id="1759441"/>
    <lineage>
        <taxon>Eukaryota</taxon>
        <taxon>Fungi</taxon>
        <taxon>Dikarya</taxon>
        <taxon>Basidiomycota</taxon>
        <taxon>Agaricomycotina</taxon>
        <taxon>Agaricomycetes</taxon>
        <taxon>Agaricomycetidae</taxon>
        <taxon>Atheliales</taxon>
        <taxon>Atheliaceae</taxon>
        <taxon>Athelia</taxon>
    </lineage>
</organism>
<accession>A0A166H4E3</accession>
<dbReference type="AlphaFoldDB" id="A0A166H4E3"/>
<dbReference type="EMBL" id="KV417572">
    <property type="protein sequence ID" value="KZP18469.1"/>
    <property type="molecule type" value="Genomic_DNA"/>
</dbReference>
<proteinExistence type="predicted"/>
<evidence type="ECO:0000313" key="1">
    <source>
        <dbReference type="EMBL" id="KZP18469.1"/>
    </source>
</evidence>
<gene>
    <name evidence="1" type="ORF">FIBSPDRAFT_933429</name>
</gene>
<dbReference type="Proteomes" id="UP000076532">
    <property type="component" value="Unassembled WGS sequence"/>
</dbReference>
<sequence>MEALTSPGNLAKLGVFSADAFATIIGVKAHSNADGLGDVDAWQSEEKRLWTLGNILLRRNEMQPVERQQMIWAQFCALYLPATVDCYIDPPVIPSKDPADIAMFRIFNPCGDLIVHLQSSPYFAKYFRSQTPLAANGKKFPSILAERIADVAFNLERELRNATTTPERVTHLKATLASPIQLLSTMCTTFIKETDQEAVIPTALRARLKPLMKLWSQRYSEEILGLVSLQVWGAWSQELSDGLAGEIKKVRKKTLGWDVCGLPECNVSKDLKACSKCQTVRYRQLDANMQVHSRASTNALEM</sequence>
<reference evidence="1 2" key="1">
    <citation type="journal article" date="2016" name="Mol. Biol. Evol.">
        <title>Comparative Genomics of Early-Diverging Mushroom-Forming Fungi Provides Insights into the Origins of Lignocellulose Decay Capabilities.</title>
        <authorList>
            <person name="Nagy L.G."/>
            <person name="Riley R."/>
            <person name="Tritt A."/>
            <person name="Adam C."/>
            <person name="Daum C."/>
            <person name="Floudas D."/>
            <person name="Sun H."/>
            <person name="Yadav J.S."/>
            <person name="Pangilinan J."/>
            <person name="Larsson K.H."/>
            <person name="Matsuura K."/>
            <person name="Barry K."/>
            <person name="Labutti K."/>
            <person name="Kuo R."/>
            <person name="Ohm R.A."/>
            <person name="Bhattacharya S.S."/>
            <person name="Shirouzu T."/>
            <person name="Yoshinaga Y."/>
            <person name="Martin F.M."/>
            <person name="Grigoriev I.V."/>
            <person name="Hibbett D.S."/>
        </authorList>
    </citation>
    <scope>NUCLEOTIDE SEQUENCE [LARGE SCALE GENOMIC DNA]</scope>
    <source>
        <strain evidence="1 2">CBS 109695</strain>
    </source>
</reference>
<keyword evidence="2" id="KW-1185">Reference proteome</keyword>